<reference evidence="1 2" key="1">
    <citation type="submission" date="2020-08" db="EMBL/GenBank/DDBJ databases">
        <authorList>
            <person name="Koutsovoulos G."/>
            <person name="Danchin GJ E."/>
        </authorList>
    </citation>
    <scope>NUCLEOTIDE SEQUENCE [LARGE SCALE GENOMIC DNA]</scope>
</reference>
<protein>
    <submittedName>
        <fullName evidence="1">Uncharacterized protein</fullName>
    </submittedName>
</protein>
<dbReference type="EMBL" id="CAJEWN010000030">
    <property type="protein sequence ID" value="CAD2142959.1"/>
    <property type="molecule type" value="Genomic_DNA"/>
</dbReference>
<dbReference type="Proteomes" id="UP000580250">
    <property type="component" value="Unassembled WGS sequence"/>
</dbReference>
<dbReference type="OrthoDB" id="206335at2759"/>
<gene>
    <name evidence="1" type="ORF">MENT_LOCUS7425</name>
</gene>
<accession>A0A6V7U238</accession>
<evidence type="ECO:0000313" key="2">
    <source>
        <dbReference type="Proteomes" id="UP000580250"/>
    </source>
</evidence>
<proteinExistence type="predicted"/>
<organism evidence="1 2">
    <name type="scientific">Meloidogyne enterolobii</name>
    <name type="common">Root-knot nematode worm</name>
    <name type="synonym">Meloidogyne mayaguensis</name>
    <dbReference type="NCBI Taxonomy" id="390850"/>
    <lineage>
        <taxon>Eukaryota</taxon>
        <taxon>Metazoa</taxon>
        <taxon>Ecdysozoa</taxon>
        <taxon>Nematoda</taxon>
        <taxon>Chromadorea</taxon>
        <taxon>Rhabditida</taxon>
        <taxon>Tylenchina</taxon>
        <taxon>Tylenchomorpha</taxon>
        <taxon>Tylenchoidea</taxon>
        <taxon>Meloidogynidae</taxon>
        <taxon>Meloidogyninae</taxon>
        <taxon>Meloidogyne</taxon>
    </lineage>
</organism>
<name>A0A6V7U238_MELEN</name>
<sequence>MAIESAQLEEKEILDGCAIKNAYMIAMPHVIRRLRNFMANHENPQRNPGFRYGSLAFGWQKAKRIAQQ</sequence>
<comment type="caution">
    <text evidence="1">The sequence shown here is derived from an EMBL/GenBank/DDBJ whole genome shotgun (WGS) entry which is preliminary data.</text>
</comment>
<dbReference type="AlphaFoldDB" id="A0A6V7U238"/>
<evidence type="ECO:0000313" key="1">
    <source>
        <dbReference type="EMBL" id="CAD2142959.1"/>
    </source>
</evidence>